<accession>A0ABV1A140</accession>
<evidence type="ECO:0000313" key="1">
    <source>
        <dbReference type="EMBL" id="MEQ2312249.1"/>
    </source>
</evidence>
<dbReference type="EMBL" id="JAHRIP010078486">
    <property type="protein sequence ID" value="MEQ2312249.1"/>
    <property type="molecule type" value="Genomic_DNA"/>
</dbReference>
<sequence length="105" mass="11840">MDSVVLKPLCGGSGVLLRDIVHLEDTRLSKLQLPGSHPEMLLQYFHVIFLSSWCHLFCEVSPAAIHPHSIMLPLPYFTGRRLFSGFKHPPLSSKCNDGHYVQTLE</sequence>
<evidence type="ECO:0000313" key="2">
    <source>
        <dbReference type="Proteomes" id="UP001469553"/>
    </source>
</evidence>
<reference evidence="1 2" key="1">
    <citation type="submission" date="2021-06" db="EMBL/GenBank/DDBJ databases">
        <authorList>
            <person name="Palmer J.M."/>
        </authorList>
    </citation>
    <scope>NUCLEOTIDE SEQUENCE [LARGE SCALE GENOMIC DNA]</scope>
    <source>
        <strain evidence="1 2">AS_MEX2019</strain>
        <tissue evidence="1">Muscle</tissue>
    </source>
</reference>
<dbReference type="Proteomes" id="UP001469553">
    <property type="component" value="Unassembled WGS sequence"/>
</dbReference>
<proteinExistence type="predicted"/>
<gene>
    <name evidence="1" type="ORF">AMECASPLE_028939</name>
</gene>
<name>A0ABV1A140_9TELE</name>
<organism evidence="1 2">
    <name type="scientific">Ameca splendens</name>
    <dbReference type="NCBI Taxonomy" id="208324"/>
    <lineage>
        <taxon>Eukaryota</taxon>
        <taxon>Metazoa</taxon>
        <taxon>Chordata</taxon>
        <taxon>Craniata</taxon>
        <taxon>Vertebrata</taxon>
        <taxon>Euteleostomi</taxon>
        <taxon>Actinopterygii</taxon>
        <taxon>Neopterygii</taxon>
        <taxon>Teleostei</taxon>
        <taxon>Neoteleostei</taxon>
        <taxon>Acanthomorphata</taxon>
        <taxon>Ovalentaria</taxon>
        <taxon>Atherinomorphae</taxon>
        <taxon>Cyprinodontiformes</taxon>
        <taxon>Goodeidae</taxon>
        <taxon>Ameca</taxon>
    </lineage>
</organism>
<protein>
    <submittedName>
        <fullName evidence="1">Uncharacterized protein</fullName>
    </submittedName>
</protein>
<comment type="caution">
    <text evidence="1">The sequence shown here is derived from an EMBL/GenBank/DDBJ whole genome shotgun (WGS) entry which is preliminary data.</text>
</comment>
<keyword evidence="2" id="KW-1185">Reference proteome</keyword>